<name>A0A4R0NE02_9SPHI</name>
<dbReference type="RefSeq" id="WP_131597837.1">
    <property type="nucleotide sequence ID" value="NZ_SJSL01000009.1"/>
</dbReference>
<evidence type="ECO:0000313" key="2">
    <source>
        <dbReference type="Proteomes" id="UP000293347"/>
    </source>
</evidence>
<protein>
    <submittedName>
        <fullName evidence="1">Uncharacterized protein</fullName>
    </submittedName>
</protein>
<proteinExistence type="predicted"/>
<organism evidence="1 2">
    <name type="scientific">Pedobacter psychroterrae</name>
    <dbReference type="NCBI Taxonomy" id="2530453"/>
    <lineage>
        <taxon>Bacteria</taxon>
        <taxon>Pseudomonadati</taxon>
        <taxon>Bacteroidota</taxon>
        <taxon>Sphingobacteriia</taxon>
        <taxon>Sphingobacteriales</taxon>
        <taxon>Sphingobacteriaceae</taxon>
        <taxon>Pedobacter</taxon>
    </lineage>
</organism>
<gene>
    <name evidence="1" type="ORF">EZ437_19840</name>
</gene>
<keyword evidence="2" id="KW-1185">Reference proteome</keyword>
<accession>A0A4R0NE02</accession>
<sequence length="60" mass="7039">MEKTQRDSLGITDWLEWFLECLGRALSATDQTLESVLRKARLWEKPETHLFACFSACLHR</sequence>
<comment type="caution">
    <text evidence="1">The sequence shown here is derived from an EMBL/GenBank/DDBJ whole genome shotgun (WGS) entry which is preliminary data.</text>
</comment>
<reference evidence="1 2" key="1">
    <citation type="submission" date="2019-02" db="EMBL/GenBank/DDBJ databases">
        <title>Pedobacter sp. RP-1-14 sp. nov., isolated from Arctic soil.</title>
        <authorList>
            <person name="Dahal R.H."/>
        </authorList>
    </citation>
    <scope>NUCLEOTIDE SEQUENCE [LARGE SCALE GENOMIC DNA]</scope>
    <source>
        <strain evidence="1 2">RP-1-14</strain>
    </source>
</reference>
<evidence type="ECO:0000313" key="1">
    <source>
        <dbReference type="EMBL" id="TCC97342.1"/>
    </source>
</evidence>
<dbReference type="OrthoDB" id="9814400at2"/>
<dbReference type="Proteomes" id="UP000293347">
    <property type="component" value="Unassembled WGS sequence"/>
</dbReference>
<dbReference type="EMBL" id="SJSL01000009">
    <property type="protein sequence ID" value="TCC97342.1"/>
    <property type="molecule type" value="Genomic_DNA"/>
</dbReference>
<dbReference type="AlphaFoldDB" id="A0A4R0NE02"/>